<comment type="catalytic activity">
    <reaction evidence="3">
        <text>D-mannitol 1-phosphate + NAD(+) = beta-D-fructose 6-phosphate + NADH + H(+)</text>
        <dbReference type="Rhea" id="RHEA:19661"/>
        <dbReference type="ChEBI" id="CHEBI:15378"/>
        <dbReference type="ChEBI" id="CHEBI:57540"/>
        <dbReference type="ChEBI" id="CHEBI:57634"/>
        <dbReference type="ChEBI" id="CHEBI:57945"/>
        <dbReference type="ChEBI" id="CHEBI:61381"/>
        <dbReference type="EC" id="1.1.1.17"/>
    </reaction>
</comment>
<dbReference type="InterPro" id="IPR008927">
    <property type="entry name" value="6-PGluconate_DH-like_C_sf"/>
</dbReference>
<gene>
    <name evidence="6" type="ORF">KCG48_02040</name>
</gene>
<dbReference type="EMBL" id="JAGSCS010000002">
    <property type="protein sequence ID" value="MBR0575113.1"/>
    <property type="molecule type" value="Genomic_DNA"/>
</dbReference>
<dbReference type="InterPro" id="IPR013131">
    <property type="entry name" value="Mannitol_DH_N"/>
</dbReference>
<comment type="caution">
    <text evidence="6">The sequence shown here is derived from an EMBL/GenBank/DDBJ whole genome shotgun (WGS) entry which is preliminary data.</text>
</comment>
<dbReference type="GO" id="GO:0008926">
    <property type="term" value="F:mannitol-1-phosphate 5-dehydrogenase activity"/>
    <property type="evidence" value="ECO:0007669"/>
    <property type="project" value="UniProtKB-EC"/>
</dbReference>
<dbReference type="PRINTS" id="PR00084">
    <property type="entry name" value="MTLDHDRGNASE"/>
</dbReference>
<dbReference type="RefSeq" id="WP_211799631.1">
    <property type="nucleotide sequence ID" value="NZ_JAGSCS010000002.1"/>
</dbReference>
<name>A0A941HQ58_9CLOT</name>
<dbReference type="NCBIfam" id="NF002969">
    <property type="entry name" value="PRK03643.1"/>
    <property type="match status" value="1"/>
</dbReference>
<evidence type="ECO:0000259" key="4">
    <source>
        <dbReference type="Pfam" id="PF01232"/>
    </source>
</evidence>
<evidence type="ECO:0000313" key="7">
    <source>
        <dbReference type="Proteomes" id="UP000675379"/>
    </source>
</evidence>
<dbReference type="GO" id="GO:0005829">
    <property type="term" value="C:cytosol"/>
    <property type="evidence" value="ECO:0007669"/>
    <property type="project" value="TreeGrafter"/>
</dbReference>
<keyword evidence="7" id="KW-1185">Reference proteome</keyword>
<dbReference type="Gene3D" id="3.40.50.720">
    <property type="entry name" value="NAD(P)-binding Rossmann-like Domain"/>
    <property type="match status" value="1"/>
</dbReference>
<dbReference type="InterPro" id="IPR013328">
    <property type="entry name" value="6PGD_dom2"/>
</dbReference>
<reference evidence="6" key="1">
    <citation type="submission" date="2021-04" db="EMBL/GenBank/DDBJ databases">
        <title>Proteiniclasticum sedimins sp. nov., an obligate anaerobic bacterium isolated from anaerobic sludge.</title>
        <authorList>
            <person name="Liu J."/>
        </authorList>
    </citation>
    <scope>NUCLEOTIDE SEQUENCE</scope>
    <source>
        <strain evidence="6">BAD-10</strain>
    </source>
</reference>
<dbReference type="SUPFAM" id="SSF51735">
    <property type="entry name" value="NAD(P)-binding Rossmann-fold domains"/>
    <property type="match status" value="1"/>
</dbReference>
<protein>
    <submittedName>
        <fullName evidence="6">Tagaturonate reductase</fullName>
    </submittedName>
</protein>
<dbReference type="GO" id="GO:0009026">
    <property type="term" value="F:tagaturonate reductase activity"/>
    <property type="evidence" value="ECO:0007669"/>
    <property type="project" value="TreeGrafter"/>
</dbReference>
<feature type="domain" description="Mannitol dehydrogenase C-terminal" evidence="5">
    <location>
        <begin position="273"/>
        <end position="475"/>
    </location>
</feature>
<evidence type="ECO:0000259" key="5">
    <source>
        <dbReference type="Pfam" id="PF08125"/>
    </source>
</evidence>
<evidence type="ECO:0000256" key="3">
    <source>
        <dbReference type="ARBA" id="ARBA00048615"/>
    </source>
</evidence>
<dbReference type="Pfam" id="PF01232">
    <property type="entry name" value="Mannitol_dh"/>
    <property type="match status" value="1"/>
</dbReference>
<keyword evidence="1" id="KW-0560">Oxidoreductase</keyword>
<organism evidence="6 7">
    <name type="scientific">Proteiniclasticum sediminis</name>
    <dbReference type="NCBI Taxonomy" id="2804028"/>
    <lineage>
        <taxon>Bacteria</taxon>
        <taxon>Bacillati</taxon>
        <taxon>Bacillota</taxon>
        <taxon>Clostridia</taxon>
        <taxon>Eubacteriales</taxon>
        <taxon>Clostridiaceae</taxon>
        <taxon>Proteiniclasticum</taxon>
    </lineage>
</organism>
<evidence type="ECO:0000256" key="2">
    <source>
        <dbReference type="ARBA" id="ARBA00023027"/>
    </source>
</evidence>
<dbReference type="GO" id="GO:0019592">
    <property type="term" value="P:mannitol catabolic process"/>
    <property type="evidence" value="ECO:0007669"/>
    <property type="project" value="TreeGrafter"/>
</dbReference>
<accession>A0A941HQ58</accession>
<proteinExistence type="predicted"/>
<dbReference type="AlphaFoldDB" id="A0A941HQ58"/>
<dbReference type="Proteomes" id="UP000675379">
    <property type="component" value="Unassembled WGS sequence"/>
</dbReference>
<dbReference type="GO" id="GO:0019698">
    <property type="term" value="P:D-galacturonate catabolic process"/>
    <property type="evidence" value="ECO:0007669"/>
    <property type="project" value="TreeGrafter"/>
</dbReference>
<dbReference type="Gene3D" id="1.10.1040.10">
    <property type="entry name" value="N-(1-d-carboxylethyl)-l-norvaline Dehydrogenase, domain 2"/>
    <property type="match status" value="1"/>
</dbReference>
<evidence type="ECO:0000256" key="1">
    <source>
        <dbReference type="ARBA" id="ARBA00023002"/>
    </source>
</evidence>
<feature type="domain" description="Mannitol dehydrogenase N-terminal" evidence="4">
    <location>
        <begin position="18"/>
        <end position="258"/>
    </location>
</feature>
<evidence type="ECO:0000313" key="6">
    <source>
        <dbReference type="EMBL" id="MBR0575113.1"/>
    </source>
</evidence>
<keyword evidence="2" id="KW-0520">NAD</keyword>
<dbReference type="SUPFAM" id="SSF48179">
    <property type="entry name" value="6-phosphogluconate dehydrogenase C-terminal domain-like"/>
    <property type="match status" value="1"/>
</dbReference>
<dbReference type="InterPro" id="IPR013118">
    <property type="entry name" value="Mannitol_DH_C"/>
</dbReference>
<dbReference type="InterPro" id="IPR000669">
    <property type="entry name" value="Mannitol_DH"/>
</dbReference>
<dbReference type="Pfam" id="PF08125">
    <property type="entry name" value="Mannitol_dh_C"/>
    <property type="match status" value="1"/>
</dbReference>
<dbReference type="PANTHER" id="PTHR30524:SF0">
    <property type="entry name" value="ALTRONATE OXIDOREDUCTASE-RELATED"/>
    <property type="match status" value="1"/>
</dbReference>
<dbReference type="InterPro" id="IPR036291">
    <property type="entry name" value="NAD(P)-bd_dom_sf"/>
</dbReference>
<dbReference type="PANTHER" id="PTHR30524">
    <property type="entry name" value="MANNITOL-1-PHOSPHATE 5-DEHYDROGENASE"/>
    <property type="match status" value="1"/>
</dbReference>
<sequence length="487" mass="55440">MVKINEAHKKNNGHYPEKVLQFGEGNFLRAFVDWMIDEANDGGLFGGSIVICQPIGQGMVKMINDQNSMYTVIMRGLENGEKVERTKVITSVSRAINPFEDYDSYMALAESADLKIIVSNTTEAGISYSAGDQLTDRLPKSFPAKICAFLHHRYEFFQGDKDKGILLLPVELIDNNGPELKRIVKIYAEEWQLDAGFLTWLDESCTFANTLVDRIVTGYPREEAAHYEERFGYEDKLLVTSEVFNLWVIEADKKYADLLPIAKTRANVIWTDDVRPYKKRKVRILNGGHTSTVLGAYLAGYDLVGEFIVSEDFSGFLRHLIFEEVIPTIDLPEAELKQFAHDVFERFGNPFIKHRLLDISLNSVSKFTARVLPSLLDYRELKHELPKRLTFSLAALLKFYDVKKGEDGFYGVRENGEHYPVKDDLANLEFFEKAWKETDLEVFVNRVLSETSLWQQDLTQVPGLSAAVLEHLKDIMTGGVRAALRIL</sequence>